<comment type="caution">
    <text evidence="12">The sequence shown here is derived from an EMBL/GenBank/DDBJ whole genome shotgun (WGS) entry which is preliminary data.</text>
</comment>
<evidence type="ECO:0000313" key="12">
    <source>
        <dbReference type="EMBL" id="TQC51556.1"/>
    </source>
</evidence>
<reference evidence="12 13" key="1">
    <citation type="submission" date="2019-03" db="EMBL/GenBank/DDBJ databases">
        <title>Characterization of a novel Mycoplasma cynos real-time PCR assay.</title>
        <authorList>
            <person name="Tallmadge R.L."/>
            <person name="Mitchell P.K."/>
            <person name="Goodman L."/>
        </authorList>
    </citation>
    <scope>NUCLEOTIDE SEQUENCE [LARGE SCALE GENOMIC DNA]</scope>
    <source>
        <strain evidence="12 13">1642</strain>
    </source>
</reference>
<evidence type="ECO:0000256" key="6">
    <source>
        <dbReference type="ARBA" id="ARBA00022989"/>
    </source>
</evidence>
<keyword evidence="8" id="KW-0143">Chaperone</keyword>
<dbReference type="CDD" id="cd20070">
    <property type="entry name" value="5TM_YidC_Alb3"/>
    <property type="match status" value="1"/>
</dbReference>
<sequence>MESRSSNFDYFKPSQGSKKQKNKKEAWKKAWLVIKIILYVLLFAFTLTGCVQSIAVKSSSFSGAGTEFYSSQEKISPVVATFKQGTKKKDDKYLKDNQYYKVEHIPEANFHLSYKKYKSTLEDLRNQAKNVGAEYGQRGSFTSSVQYIKNNGDFVNGQPIFKGETGQYLFTLDKAKEYKSVFNNWTQDIKFIDPQFDIKKLYDEKTKDKDGNYTLDPKQLKITFPDKENVVLKKASLFSLYSTRSGYANRNNAIYARDIFELLYRETFLKEDNYYKQYLKDHNKASYEEVLNEIVEGKKTKITDEERNFLINYQDTINNYLSITNLNTTTSKAPQLDENGIQTFDKNGNIQLTNLDQENSIYGGPSTSVGSQIAFAATEPQIPFPSFESTLGYGPFFSFAVWPLSAFVIATRAPLGDAGGWSTILVIFLAVIIVRAIGLAITWKATMSQTIQEELRAKKAKIDAKYADVPKSNKELKMRQQQEIAELYKKNGVSPMDSLISIIISLPIFIAMWRVIQSVPELKSTTWLGIDFAAVSYRRLFAGEWQYFFILLFAGSSQILTMIIPRILNKRSTKRLTIEQKQALKKSDRMQWIMMFVFLFITFVFSAGVQIYWIISNIWSISQSLGIHYFKKSNFYKKRYAKKVVS</sequence>
<dbReference type="OrthoDB" id="394558at2"/>
<evidence type="ECO:0000256" key="9">
    <source>
        <dbReference type="RuleBase" id="RU003945"/>
    </source>
</evidence>
<dbReference type="PANTHER" id="PTHR12428">
    <property type="entry name" value="OXA1"/>
    <property type="match status" value="1"/>
</dbReference>
<keyword evidence="13" id="KW-1185">Reference proteome</keyword>
<dbReference type="GO" id="GO:0032977">
    <property type="term" value="F:membrane insertase activity"/>
    <property type="evidence" value="ECO:0007669"/>
    <property type="project" value="InterPro"/>
</dbReference>
<evidence type="ECO:0000256" key="7">
    <source>
        <dbReference type="ARBA" id="ARBA00023136"/>
    </source>
</evidence>
<keyword evidence="3" id="KW-1003">Cell membrane</keyword>
<name>A0A507SKT0_9BACT</name>
<dbReference type="AlphaFoldDB" id="A0A507SKT0"/>
<evidence type="ECO:0000256" key="4">
    <source>
        <dbReference type="ARBA" id="ARBA00022692"/>
    </source>
</evidence>
<feature type="transmembrane region" description="Helical" evidence="10">
    <location>
        <begin position="545"/>
        <end position="568"/>
    </location>
</feature>
<evidence type="ECO:0000256" key="10">
    <source>
        <dbReference type="SAM" id="Phobius"/>
    </source>
</evidence>
<keyword evidence="4 9" id="KW-0812">Transmembrane</keyword>
<feature type="transmembrane region" description="Helical" evidence="10">
    <location>
        <begin position="30"/>
        <end position="51"/>
    </location>
</feature>
<keyword evidence="2" id="KW-0813">Transport</keyword>
<evidence type="ECO:0000256" key="5">
    <source>
        <dbReference type="ARBA" id="ARBA00022927"/>
    </source>
</evidence>
<evidence type="ECO:0000259" key="11">
    <source>
        <dbReference type="Pfam" id="PF02096"/>
    </source>
</evidence>
<comment type="similarity">
    <text evidence="9">Belongs to the OXA1/ALB3/YidC family.</text>
</comment>
<dbReference type="NCBIfam" id="TIGR03592">
    <property type="entry name" value="yidC_oxa1_cterm"/>
    <property type="match status" value="1"/>
</dbReference>
<evidence type="ECO:0000313" key="13">
    <source>
        <dbReference type="Proteomes" id="UP000320801"/>
    </source>
</evidence>
<gene>
    <name evidence="12" type="primary">yidC</name>
    <name evidence="12" type="ORF">E1I18_02055</name>
</gene>
<keyword evidence="7 10" id="KW-0472">Membrane</keyword>
<organism evidence="12 13">
    <name type="scientific">Mycoplasmopsis mucosicanis</name>
    <dbReference type="NCBI Taxonomy" id="458208"/>
    <lineage>
        <taxon>Bacteria</taxon>
        <taxon>Bacillati</taxon>
        <taxon>Mycoplasmatota</taxon>
        <taxon>Mycoplasmoidales</taxon>
        <taxon>Metamycoplasmataceae</taxon>
        <taxon>Mycoplasmopsis</taxon>
    </lineage>
</organism>
<protein>
    <submittedName>
        <fullName evidence="12">Membrane protein insertase YidC</fullName>
    </submittedName>
</protein>
<proteinExistence type="inferred from homology"/>
<comment type="subcellular location">
    <subcellularLocation>
        <location evidence="1">Cell membrane</location>
        <topology evidence="1">Multi-pass membrane protein</topology>
    </subcellularLocation>
    <subcellularLocation>
        <location evidence="9">Membrane</location>
        <topology evidence="9">Multi-pass membrane protein</topology>
    </subcellularLocation>
</comment>
<evidence type="ECO:0000256" key="8">
    <source>
        <dbReference type="ARBA" id="ARBA00023186"/>
    </source>
</evidence>
<dbReference type="GO" id="GO:0051205">
    <property type="term" value="P:protein insertion into membrane"/>
    <property type="evidence" value="ECO:0007669"/>
    <property type="project" value="TreeGrafter"/>
</dbReference>
<dbReference type="Pfam" id="PF02096">
    <property type="entry name" value="60KD_IMP"/>
    <property type="match status" value="1"/>
</dbReference>
<dbReference type="GO" id="GO:0015031">
    <property type="term" value="P:protein transport"/>
    <property type="evidence" value="ECO:0007669"/>
    <property type="project" value="UniProtKB-KW"/>
</dbReference>
<dbReference type="InterPro" id="IPR028055">
    <property type="entry name" value="YidC/Oxa/ALB_C"/>
</dbReference>
<dbReference type="Proteomes" id="UP000320801">
    <property type="component" value="Unassembled WGS sequence"/>
</dbReference>
<dbReference type="EMBL" id="SMDN01000006">
    <property type="protein sequence ID" value="TQC51556.1"/>
    <property type="molecule type" value="Genomic_DNA"/>
</dbReference>
<evidence type="ECO:0000256" key="3">
    <source>
        <dbReference type="ARBA" id="ARBA00022475"/>
    </source>
</evidence>
<dbReference type="PANTHER" id="PTHR12428:SF65">
    <property type="entry name" value="CYTOCHROME C OXIDASE ASSEMBLY PROTEIN COX18, MITOCHONDRIAL"/>
    <property type="match status" value="1"/>
</dbReference>
<evidence type="ECO:0000256" key="2">
    <source>
        <dbReference type="ARBA" id="ARBA00022448"/>
    </source>
</evidence>
<feature type="transmembrane region" description="Helical" evidence="10">
    <location>
        <begin position="589"/>
        <end position="605"/>
    </location>
</feature>
<keyword evidence="5" id="KW-0653">Protein transport</keyword>
<keyword evidence="6 10" id="KW-1133">Transmembrane helix</keyword>
<feature type="transmembrane region" description="Helical" evidence="10">
    <location>
        <begin position="421"/>
        <end position="443"/>
    </location>
</feature>
<feature type="transmembrane region" description="Helical" evidence="10">
    <location>
        <begin position="498"/>
        <end position="516"/>
    </location>
</feature>
<dbReference type="GO" id="GO:0005886">
    <property type="term" value="C:plasma membrane"/>
    <property type="evidence" value="ECO:0007669"/>
    <property type="project" value="UniProtKB-SubCell"/>
</dbReference>
<dbReference type="InterPro" id="IPR047196">
    <property type="entry name" value="YidC_ALB_C"/>
</dbReference>
<dbReference type="InterPro" id="IPR001708">
    <property type="entry name" value="YidC/ALB3/OXA1/COX18"/>
</dbReference>
<evidence type="ECO:0000256" key="1">
    <source>
        <dbReference type="ARBA" id="ARBA00004651"/>
    </source>
</evidence>
<accession>A0A507SKT0</accession>
<feature type="domain" description="Membrane insertase YidC/Oxa/ALB C-terminal" evidence="11">
    <location>
        <begin position="425"/>
        <end position="627"/>
    </location>
</feature>
<dbReference type="RefSeq" id="WP_141483940.1">
    <property type="nucleotide sequence ID" value="NZ_SMDN01000006.1"/>
</dbReference>
<dbReference type="NCBIfam" id="NF002567">
    <property type="entry name" value="PRK02201.1-2"/>
    <property type="match status" value="1"/>
</dbReference>